<feature type="region of interest" description="Disordered" evidence="1">
    <location>
        <begin position="88"/>
        <end position="108"/>
    </location>
</feature>
<comment type="caution">
    <text evidence="2">The sequence shown here is derived from an EMBL/GenBank/DDBJ whole genome shotgun (WGS) entry which is preliminary data.</text>
</comment>
<dbReference type="AlphaFoldDB" id="A0A5B7I6S0"/>
<dbReference type="Proteomes" id="UP000324222">
    <property type="component" value="Unassembled WGS sequence"/>
</dbReference>
<reference evidence="2 3" key="1">
    <citation type="submission" date="2019-05" db="EMBL/GenBank/DDBJ databases">
        <title>Another draft genome of Portunus trituberculatus and its Hox gene families provides insights of decapod evolution.</title>
        <authorList>
            <person name="Jeong J.-H."/>
            <person name="Song I."/>
            <person name="Kim S."/>
            <person name="Choi T."/>
            <person name="Kim D."/>
            <person name="Ryu S."/>
            <person name="Kim W."/>
        </authorList>
    </citation>
    <scope>NUCLEOTIDE SEQUENCE [LARGE SCALE GENOMIC DNA]</scope>
    <source>
        <tissue evidence="2">Muscle</tissue>
    </source>
</reference>
<evidence type="ECO:0000313" key="3">
    <source>
        <dbReference type="Proteomes" id="UP000324222"/>
    </source>
</evidence>
<accession>A0A5B7I6S0</accession>
<name>A0A5B7I6S0_PORTR</name>
<feature type="region of interest" description="Disordered" evidence="1">
    <location>
        <begin position="12"/>
        <end position="64"/>
    </location>
</feature>
<dbReference type="EMBL" id="VSRR010045280">
    <property type="protein sequence ID" value="MPC77197.1"/>
    <property type="molecule type" value="Genomic_DNA"/>
</dbReference>
<gene>
    <name evidence="2" type="ORF">E2C01_071645</name>
</gene>
<proteinExistence type="predicted"/>
<sequence length="122" mass="13399">MWRGSFLGLPAVGNPGSYRTEAGDSQVVERRQVEDTPTPVPLDSPCQALERSASSTSPPLPEDHHASCLACVVFVLCRESRCHQRGHKLEARQPGREVPPGCGGEEGRPRDRVLHWSGRCRC</sequence>
<evidence type="ECO:0000256" key="1">
    <source>
        <dbReference type="SAM" id="MobiDB-lite"/>
    </source>
</evidence>
<evidence type="ECO:0000313" key="2">
    <source>
        <dbReference type="EMBL" id="MPC77197.1"/>
    </source>
</evidence>
<keyword evidence="3" id="KW-1185">Reference proteome</keyword>
<organism evidence="2 3">
    <name type="scientific">Portunus trituberculatus</name>
    <name type="common">Swimming crab</name>
    <name type="synonym">Neptunus trituberculatus</name>
    <dbReference type="NCBI Taxonomy" id="210409"/>
    <lineage>
        <taxon>Eukaryota</taxon>
        <taxon>Metazoa</taxon>
        <taxon>Ecdysozoa</taxon>
        <taxon>Arthropoda</taxon>
        <taxon>Crustacea</taxon>
        <taxon>Multicrustacea</taxon>
        <taxon>Malacostraca</taxon>
        <taxon>Eumalacostraca</taxon>
        <taxon>Eucarida</taxon>
        <taxon>Decapoda</taxon>
        <taxon>Pleocyemata</taxon>
        <taxon>Brachyura</taxon>
        <taxon>Eubrachyura</taxon>
        <taxon>Portunoidea</taxon>
        <taxon>Portunidae</taxon>
        <taxon>Portuninae</taxon>
        <taxon>Portunus</taxon>
    </lineage>
</organism>
<protein>
    <submittedName>
        <fullName evidence="2">Uncharacterized protein</fullName>
    </submittedName>
</protein>